<dbReference type="SMART" id="SM00422">
    <property type="entry name" value="HTH_MERR"/>
    <property type="match status" value="1"/>
</dbReference>
<dbReference type="GO" id="GO:0003700">
    <property type="term" value="F:DNA-binding transcription factor activity"/>
    <property type="evidence" value="ECO:0007669"/>
    <property type="project" value="InterPro"/>
</dbReference>
<sequence>MNNYKIEEVSKECGLTKRTIRYYEELGLLFPPERSEGGYRLYSDKHIERLKQITNARDVLGVSLQEIQEFVTMSEEFMSMRQGIRETEDRAAKLKKIEDLEENIIKQRQLINQKLEKLMDFRNHIDELNQRVQEAKTKYQS</sequence>
<evidence type="ECO:0000256" key="1">
    <source>
        <dbReference type="ARBA" id="ARBA00023125"/>
    </source>
</evidence>
<protein>
    <submittedName>
        <fullName evidence="4">MerR family transcriptional regulator</fullName>
    </submittedName>
</protein>
<dbReference type="PANTHER" id="PTHR30204">
    <property type="entry name" value="REDOX-CYCLING DRUG-SENSING TRANSCRIPTIONAL ACTIVATOR SOXR"/>
    <property type="match status" value="1"/>
</dbReference>
<feature type="coiled-coil region" evidence="2">
    <location>
        <begin position="90"/>
        <end position="138"/>
    </location>
</feature>
<keyword evidence="1" id="KW-0238">DNA-binding</keyword>
<dbReference type="PANTHER" id="PTHR30204:SF58">
    <property type="entry name" value="HTH-TYPE TRANSCRIPTIONAL REGULATOR YFMP"/>
    <property type="match status" value="1"/>
</dbReference>
<dbReference type="Pfam" id="PF13411">
    <property type="entry name" value="MerR_1"/>
    <property type="match status" value="1"/>
</dbReference>
<dbReference type="InterPro" id="IPR009061">
    <property type="entry name" value="DNA-bd_dom_put_sf"/>
</dbReference>
<evidence type="ECO:0000313" key="4">
    <source>
        <dbReference type="EMBL" id="OPA76855.1"/>
    </source>
</evidence>
<dbReference type="SUPFAM" id="SSF46955">
    <property type="entry name" value="Putative DNA-binding domain"/>
    <property type="match status" value="1"/>
</dbReference>
<dbReference type="GO" id="GO:0003677">
    <property type="term" value="F:DNA binding"/>
    <property type="evidence" value="ECO:0007669"/>
    <property type="project" value="UniProtKB-KW"/>
</dbReference>
<dbReference type="Gene3D" id="1.10.1660.10">
    <property type="match status" value="1"/>
</dbReference>
<proteinExistence type="predicted"/>
<dbReference type="Proteomes" id="UP000190188">
    <property type="component" value="Unassembled WGS sequence"/>
</dbReference>
<dbReference type="STRING" id="1324314.BVG16_17020"/>
<dbReference type="InterPro" id="IPR000551">
    <property type="entry name" value="MerR-type_HTH_dom"/>
</dbReference>
<keyword evidence="2" id="KW-0175">Coiled coil</keyword>
<dbReference type="PROSITE" id="PS50937">
    <property type="entry name" value="HTH_MERR_2"/>
    <property type="match status" value="1"/>
</dbReference>
<feature type="domain" description="HTH merR-type" evidence="3">
    <location>
        <begin position="3"/>
        <end position="73"/>
    </location>
</feature>
<dbReference type="OrthoDB" id="9791488at2"/>
<dbReference type="PRINTS" id="PR00040">
    <property type="entry name" value="HTHMERR"/>
</dbReference>
<dbReference type="EMBL" id="MSZX01000006">
    <property type="protein sequence ID" value="OPA76855.1"/>
    <property type="molecule type" value="Genomic_DNA"/>
</dbReference>
<keyword evidence="5" id="KW-1185">Reference proteome</keyword>
<evidence type="ECO:0000313" key="5">
    <source>
        <dbReference type="Proteomes" id="UP000190188"/>
    </source>
</evidence>
<evidence type="ECO:0000256" key="2">
    <source>
        <dbReference type="SAM" id="Coils"/>
    </source>
</evidence>
<dbReference type="InterPro" id="IPR047057">
    <property type="entry name" value="MerR_fam"/>
</dbReference>
<evidence type="ECO:0000259" key="3">
    <source>
        <dbReference type="PROSITE" id="PS50937"/>
    </source>
</evidence>
<dbReference type="AlphaFoldDB" id="A0A1T2XAJ7"/>
<comment type="caution">
    <text evidence="4">The sequence shown here is derived from an EMBL/GenBank/DDBJ whole genome shotgun (WGS) entry which is preliminary data.</text>
</comment>
<name>A0A1T2XAJ7_9BACL</name>
<organism evidence="4 5">
    <name type="scientific">Paenibacillus selenitireducens</name>
    <dbReference type="NCBI Taxonomy" id="1324314"/>
    <lineage>
        <taxon>Bacteria</taxon>
        <taxon>Bacillati</taxon>
        <taxon>Bacillota</taxon>
        <taxon>Bacilli</taxon>
        <taxon>Bacillales</taxon>
        <taxon>Paenibacillaceae</taxon>
        <taxon>Paenibacillus</taxon>
    </lineage>
</organism>
<reference evidence="4 5" key="1">
    <citation type="submission" date="2017-01" db="EMBL/GenBank/DDBJ databases">
        <title>Genome analysis of Paenibacillus selenitrireducens ES3-24.</title>
        <authorList>
            <person name="Xu D."/>
            <person name="Yao R."/>
            <person name="Zheng S."/>
        </authorList>
    </citation>
    <scope>NUCLEOTIDE SEQUENCE [LARGE SCALE GENOMIC DNA]</scope>
    <source>
        <strain evidence="4 5">ES3-24</strain>
    </source>
</reference>
<dbReference type="RefSeq" id="WP_078499887.1">
    <property type="nucleotide sequence ID" value="NZ_MSZX01000006.1"/>
</dbReference>
<accession>A0A1T2XAJ7</accession>
<gene>
    <name evidence="4" type="ORF">BVG16_17020</name>
</gene>